<name>A0ABU7LZ15_9PROT</name>
<evidence type="ECO:0000256" key="1">
    <source>
        <dbReference type="SAM" id="SignalP"/>
    </source>
</evidence>
<feature type="chain" id="PRO_5045530468" evidence="1">
    <location>
        <begin position="22"/>
        <end position="576"/>
    </location>
</feature>
<dbReference type="EMBL" id="JAZDRO010000002">
    <property type="protein sequence ID" value="MEE2566522.1"/>
    <property type="molecule type" value="Genomic_DNA"/>
</dbReference>
<dbReference type="RefSeq" id="WP_330196062.1">
    <property type="nucleotide sequence ID" value="NZ_JAZDRO010000002.1"/>
</dbReference>
<reference evidence="2 3" key="1">
    <citation type="submission" date="2024-01" db="EMBL/GenBank/DDBJ databases">
        <title>Hyphobacterium bacterium isolated from marine sediment.</title>
        <authorList>
            <person name="Zhao S."/>
        </authorList>
    </citation>
    <scope>NUCLEOTIDE SEQUENCE [LARGE SCALE GENOMIC DNA]</scope>
    <source>
        <strain evidence="2 3">Y60-23</strain>
    </source>
</reference>
<evidence type="ECO:0000313" key="3">
    <source>
        <dbReference type="Proteomes" id="UP001310692"/>
    </source>
</evidence>
<keyword evidence="1" id="KW-0732">Signal</keyword>
<comment type="caution">
    <text evidence="2">The sequence shown here is derived from an EMBL/GenBank/DDBJ whole genome shotgun (WGS) entry which is preliminary data.</text>
</comment>
<sequence>MILRCCLVAAAILSGGTSVHAQSNVNFAVAPPFRTLPAGEVRTGIMSMINAGDADATNCRLDMSGSGYTGEYFEITIANGVITGNGPRNTPFDIPAGQVRYGAFALSADQTVNTAIVGGPDFTFVCDNDASVGQNWVGRMLFQPQAGNPPDIIASMSTLSNDGVLRVTEDGRTARAGVAAINLNPDNDLTSNGLTRVTVEPSFVNEYTLFPNYEVPFFPGPPFTLEICPSNPVNGQCLSPPAASATVDFSGTDALTFVVFLRDTLDYGAPLFPQLARIRVDFLVGNPYEQGLVGAATVAFTTPGPESTSSTAGGLAGTYVGQIQTSDGNLANGRRENESASILIDPAGRFWMRWFSPERPDGTRNRHITSGQLSTSPGSNGEALFQGNFGGATFLRDAQTNDIAGPASHAGTVSGRGGRQSHLVLHYNRTDVPANESEWPATGTLRAYFDGSSILEFPTAWFQRTFTSVNASVDGFRTITFDANGGFEGSLVIDDDRSQPSCTFTGTYTRPDVSRPMVLLNGTTGCSFGSTSGVEGVLYLNSMTGSDRVRLYLRDRSTGDTQSDAYRAAHSTRPAE</sequence>
<gene>
    <name evidence="2" type="ORF">V0U35_07490</name>
</gene>
<dbReference type="Proteomes" id="UP001310692">
    <property type="component" value="Unassembled WGS sequence"/>
</dbReference>
<evidence type="ECO:0000313" key="2">
    <source>
        <dbReference type="EMBL" id="MEE2566522.1"/>
    </source>
</evidence>
<keyword evidence="3" id="KW-1185">Reference proteome</keyword>
<feature type="signal peptide" evidence="1">
    <location>
        <begin position="1"/>
        <end position="21"/>
    </location>
</feature>
<proteinExistence type="predicted"/>
<organism evidence="2 3">
    <name type="scientific">Hyphobacterium marinum</name>
    <dbReference type="NCBI Taxonomy" id="3116574"/>
    <lineage>
        <taxon>Bacteria</taxon>
        <taxon>Pseudomonadati</taxon>
        <taxon>Pseudomonadota</taxon>
        <taxon>Alphaproteobacteria</taxon>
        <taxon>Maricaulales</taxon>
        <taxon>Maricaulaceae</taxon>
        <taxon>Hyphobacterium</taxon>
    </lineage>
</organism>
<accession>A0ABU7LZ15</accession>
<protein>
    <submittedName>
        <fullName evidence="2">Uncharacterized protein</fullName>
    </submittedName>
</protein>